<sequence length="528" mass="54591">MARGDGSAGGDVTGGGRPGAHAEVSDARLTESLRGDAPTAYAALQELRARHGPPVLAYARRCAAGDPTARQLAAQAFTLAARQAAHGTDPGGPLRHHLLLLTARVAASWAADGRAGGLDPGLHLVLSSSGPEGPVPTMLAAFRTLPHRTQGLLWYGTVEQEPADRTAAFLGLTPGDVVHGTDPALQTLGRACLRSRLAASDDPRCADFRRLIEESVRPDSPRDSADLHAHMARCAHCTAAHEELCALRDDPRTTLAEGLLPWAGSAYAAAGPVVAGPDAAGPDARSGAVPGPWPRSRRLALASTALGVALVPLLLFLLSPTDVPSERAAESTATPPVPPPVTVTATPPPSPSASPTRASPSPSPSRTREPGPSPTARPTPSPTPSPTRTTPAHPPPGGTYARVVNLGSGLCLDIDGALENRTDVVTARCTSSSTQLWRVDAERGVLQSSADPDYCLDSRGAVDRGVGIWECDSVDGRNGRNLRFAVDTRGVIRPAVAPDHAVTPAGGGSVSLVRETGRTDQRWRAGTA</sequence>
<organism evidence="3 4">
    <name type="scientific">Streptomyces griseomycini</name>
    <dbReference type="NCBI Taxonomy" id="66895"/>
    <lineage>
        <taxon>Bacteria</taxon>
        <taxon>Bacillati</taxon>
        <taxon>Actinomycetota</taxon>
        <taxon>Actinomycetes</taxon>
        <taxon>Kitasatosporales</taxon>
        <taxon>Streptomycetaceae</taxon>
        <taxon>Streptomyces</taxon>
    </lineage>
</organism>
<feature type="compositionally biased region" description="Pro residues" evidence="1">
    <location>
        <begin position="335"/>
        <end position="352"/>
    </location>
</feature>
<evidence type="ECO:0000313" key="4">
    <source>
        <dbReference type="Proteomes" id="UP000579523"/>
    </source>
</evidence>
<gene>
    <name evidence="3" type="ORF">FHS37_007358</name>
</gene>
<evidence type="ECO:0000259" key="2">
    <source>
        <dbReference type="SMART" id="SM00458"/>
    </source>
</evidence>
<evidence type="ECO:0000256" key="1">
    <source>
        <dbReference type="SAM" id="MobiDB-lite"/>
    </source>
</evidence>
<feature type="compositionally biased region" description="Gly residues" evidence="1">
    <location>
        <begin position="1"/>
        <end position="18"/>
    </location>
</feature>
<dbReference type="SUPFAM" id="SSF50370">
    <property type="entry name" value="Ricin B-like lectins"/>
    <property type="match status" value="1"/>
</dbReference>
<feature type="region of interest" description="Disordered" evidence="1">
    <location>
        <begin position="1"/>
        <end position="23"/>
    </location>
</feature>
<dbReference type="InterPro" id="IPR000772">
    <property type="entry name" value="Ricin_B_lectin"/>
</dbReference>
<feature type="region of interest" description="Disordered" evidence="1">
    <location>
        <begin position="327"/>
        <end position="400"/>
    </location>
</feature>
<feature type="region of interest" description="Disordered" evidence="1">
    <location>
        <begin position="503"/>
        <end position="528"/>
    </location>
</feature>
<accession>A0A7W7PXP7</accession>
<dbReference type="RefSeq" id="WP_184829172.1">
    <property type="nucleotide sequence ID" value="NZ_BMTK01000042.1"/>
</dbReference>
<dbReference type="Gene3D" id="2.80.10.50">
    <property type="match status" value="1"/>
</dbReference>
<reference evidence="3 4" key="1">
    <citation type="submission" date="2020-08" db="EMBL/GenBank/DDBJ databases">
        <title>Genomic Encyclopedia of Type Strains, Phase III (KMG-III): the genomes of soil and plant-associated and newly described type strains.</title>
        <authorList>
            <person name="Whitman W."/>
        </authorList>
    </citation>
    <scope>NUCLEOTIDE SEQUENCE [LARGE SCALE GENOMIC DNA]</scope>
    <source>
        <strain evidence="3 4">CECT 3273</strain>
    </source>
</reference>
<evidence type="ECO:0000313" key="3">
    <source>
        <dbReference type="EMBL" id="MBB4903261.1"/>
    </source>
</evidence>
<feature type="compositionally biased region" description="Pro residues" evidence="1">
    <location>
        <begin position="371"/>
        <end position="385"/>
    </location>
</feature>
<comment type="caution">
    <text evidence="3">The sequence shown here is derived from an EMBL/GenBank/DDBJ whole genome shotgun (WGS) entry which is preliminary data.</text>
</comment>
<dbReference type="Pfam" id="PF00652">
    <property type="entry name" value="Ricin_B_lectin"/>
    <property type="match status" value="1"/>
</dbReference>
<protein>
    <recommendedName>
        <fullName evidence="2">Ricin B lectin domain-containing protein</fullName>
    </recommendedName>
</protein>
<keyword evidence="4" id="KW-1185">Reference proteome</keyword>
<feature type="compositionally biased region" description="Basic and acidic residues" evidence="1">
    <location>
        <begin position="515"/>
        <end position="528"/>
    </location>
</feature>
<dbReference type="AlphaFoldDB" id="A0A7W7PXP7"/>
<feature type="domain" description="Ricin B lectin" evidence="2">
    <location>
        <begin position="398"/>
        <end position="526"/>
    </location>
</feature>
<proteinExistence type="predicted"/>
<name>A0A7W7PXP7_9ACTN</name>
<dbReference type="InterPro" id="IPR035992">
    <property type="entry name" value="Ricin_B-like_lectins"/>
</dbReference>
<dbReference type="Proteomes" id="UP000579523">
    <property type="component" value="Unassembled WGS sequence"/>
</dbReference>
<dbReference type="SMART" id="SM00458">
    <property type="entry name" value="RICIN"/>
    <property type="match status" value="1"/>
</dbReference>
<dbReference type="PROSITE" id="PS50231">
    <property type="entry name" value="RICIN_B_LECTIN"/>
    <property type="match status" value="1"/>
</dbReference>
<dbReference type="EMBL" id="JACHJI010000025">
    <property type="protein sequence ID" value="MBB4903261.1"/>
    <property type="molecule type" value="Genomic_DNA"/>
</dbReference>